<keyword evidence="1" id="KW-0812">Transmembrane</keyword>
<name>A0A398BZJ7_9RHOB</name>
<gene>
    <name evidence="3" type="ORF">D2N39_02790</name>
</gene>
<evidence type="ECO:0000313" key="4">
    <source>
        <dbReference type="Proteomes" id="UP000266649"/>
    </source>
</evidence>
<keyword evidence="4" id="KW-1185">Reference proteome</keyword>
<dbReference type="InterPro" id="IPR007038">
    <property type="entry name" value="HupE_UreJ"/>
</dbReference>
<evidence type="ECO:0000313" key="3">
    <source>
        <dbReference type="EMBL" id="RID93838.1"/>
    </source>
</evidence>
<accession>A0A398BZJ7</accession>
<proteinExistence type="predicted"/>
<feature type="transmembrane region" description="Helical" evidence="1">
    <location>
        <begin position="138"/>
        <end position="163"/>
    </location>
</feature>
<evidence type="ECO:0000256" key="1">
    <source>
        <dbReference type="SAM" id="Phobius"/>
    </source>
</evidence>
<feature type="signal peptide" evidence="2">
    <location>
        <begin position="1"/>
        <end position="19"/>
    </location>
</feature>
<dbReference type="EMBL" id="QXXQ01000001">
    <property type="protein sequence ID" value="RID93838.1"/>
    <property type="molecule type" value="Genomic_DNA"/>
</dbReference>
<comment type="caution">
    <text evidence="3">The sequence shown here is derived from an EMBL/GenBank/DDBJ whole genome shotgun (WGS) entry which is preliminary data.</text>
</comment>
<feature type="transmembrane region" description="Helical" evidence="1">
    <location>
        <begin position="37"/>
        <end position="56"/>
    </location>
</feature>
<feature type="chain" id="PRO_5017249976" evidence="2">
    <location>
        <begin position="20"/>
        <end position="190"/>
    </location>
</feature>
<dbReference type="RefSeq" id="WP_119133240.1">
    <property type="nucleotide sequence ID" value="NZ_QXXQ01000001.1"/>
</dbReference>
<dbReference type="Pfam" id="PF04955">
    <property type="entry name" value="HupE_UreJ"/>
    <property type="match status" value="1"/>
</dbReference>
<dbReference type="PIRSF" id="PIRSF016919">
    <property type="entry name" value="HupE_UreJ"/>
    <property type="match status" value="1"/>
</dbReference>
<keyword evidence="2" id="KW-0732">Signal</keyword>
<sequence length="190" mass="18001">MKRILLSASLLLLPGAALAHSGHIGGNALAAGIGHPLGGADHVLAMVAVGLWAALLGGRALPALPLAFVVAMLAGGAAGAAGMPLPGVEPMILASIVALGAAAALALRPALPHALAAVALFGLFHGHAHGAEGPEAGLALYAAGFALATMALHLAGVGLGIGLVRLSRAALVRGLGGATAVAGLALAIAG</sequence>
<feature type="transmembrane region" description="Helical" evidence="1">
    <location>
        <begin position="91"/>
        <end position="107"/>
    </location>
</feature>
<feature type="transmembrane region" description="Helical" evidence="1">
    <location>
        <begin position="170"/>
        <end position="189"/>
    </location>
</feature>
<feature type="transmembrane region" description="Helical" evidence="1">
    <location>
        <begin position="114"/>
        <end position="132"/>
    </location>
</feature>
<keyword evidence="1" id="KW-1133">Transmembrane helix</keyword>
<feature type="transmembrane region" description="Helical" evidence="1">
    <location>
        <begin position="63"/>
        <end position="85"/>
    </location>
</feature>
<protein>
    <submittedName>
        <fullName evidence="3">Urease accessory protein</fullName>
    </submittedName>
</protein>
<evidence type="ECO:0000256" key="2">
    <source>
        <dbReference type="SAM" id="SignalP"/>
    </source>
</evidence>
<organism evidence="3 4">
    <name type="scientific">Gemmobacter lutimaris</name>
    <dbReference type="NCBI Taxonomy" id="2306023"/>
    <lineage>
        <taxon>Bacteria</taxon>
        <taxon>Pseudomonadati</taxon>
        <taxon>Pseudomonadota</taxon>
        <taxon>Alphaproteobacteria</taxon>
        <taxon>Rhodobacterales</taxon>
        <taxon>Paracoccaceae</taxon>
        <taxon>Gemmobacter</taxon>
    </lineage>
</organism>
<keyword evidence="1" id="KW-0472">Membrane</keyword>
<dbReference type="AlphaFoldDB" id="A0A398BZJ7"/>
<dbReference type="Proteomes" id="UP000266649">
    <property type="component" value="Unassembled WGS sequence"/>
</dbReference>
<reference evidence="3 4" key="1">
    <citation type="submission" date="2018-09" db="EMBL/GenBank/DDBJ databases">
        <title>Gemmobacter lutimaris sp. nov., a marine bacterium isolated from tidal flat.</title>
        <authorList>
            <person name="Lee D.W."/>
            <person name="Yoo Y."/>
            <person name="Kim J.-J."/>
            <person name="Kim B.S."/>
        </authorList>
    </citation>
    <scope>NUCLEOTIDE SEQUENCE [LARGE SCALE GENOMIC DNA]</scope>
    <source>
        <strain evidence="3 4">YJ-T1-11</strain>
    </source>
</reference>